<protein>
    <submittedName>
        <fullName evidence="2">Uncharacterized protein</fullName>
    </submittedName>
</protein>
<comment type="caution">
    <text evidence="2">The sequence shown here is derived from an EMBL/GenBank/DDBJ whole genome shotgun (WGS) entry which is preliminary data.</text>
</comment>
<sequence>PSIYKTKLQDRRNNRNRLGRAAPTACREVMSGTARLPTEAGQGRRPHDKRRGNGSR</sequence>
<dbReference type="EMBL" id="CAWUPB010000169">
    <property type="protein sequence ID" value="CAK7323829.1"/>
    <property type="molecule type" value="Genomic_DNA"/>
</dbReference>
<evidence type="ECO:0000313" key="2">
    <source>
        <dbReference type="EMBL" id="CAK7323829.1"/>
    </source>
</evidence>
<name>A0AAV1QUN0_9ROSI</name>
<feature type="compositionally biased region" description="Basic residues" evidence="1">
    <location>
        <begin position="44"/>
        <end position="56"/>
    </location>
</feature>
<evidence type="ECO:0000313" key="3">
    <source>
        <dbReference type="Proteomes" id="UP001314170"/>
    </source>
</evidence>
<proteinExistence type="predicted"/>
<reference evidence="2 3" key="1">
    <citation type="submission" date="2024-01" db="EMBL/GenBank/DDBJ databases">
        <authorList>
            <person name="Waweru B."/>
        </authorList>
    </citation>
    <scope>NUCLEOTIDE SEQUENCE [LARGE SCALE GENOMIC DNA]</scope>
</reference>
<feature type="region of interest" description="Disordered" evidence="1">
    <location>
        <begin position="1"/>
        <end position="56"/>
    </location>
</feature>
<dbReference type="Proteomes" id="UP001314170">
    <property type="component" value="Unassembled WGS sequence"/>
</dbReference>
<gene>
    <name evidence="2" type="ORF">DCAF_LOCUS1459</name>
</gene>
<keyword evidence="3" id="KW-1185">Reference proteome</keyword>
<feature type="non-terminal residue" evidence="2">
    <location>
        <position position="1"/>
    </location>
</feature>
<accession>A0AAV1QUN0</accession>
<organism evidence="2 3">
    <name type="scientific">Dovyalis caffra</name>
    <dbReference type="NCBI Taxonomy" id="77055"/>
    <lineage>
        <taxon>Eukaryota</taxon>
        <taxon>Viridiplantae</taxon>
        <taxon>Streptophyta</taxon>
        <taxon>Embryophyta</taxon>
        <taxon>Tracheophyta</taxon>
        <taxon>Spermatophyta</taxon>
        <taxon>Magnoliopsida</taxon>
        <taxon>eudicotyledons</taxon>
        <taxon>Gunneridae</taxon>
        <taxon>Pentapetalae</taxon>
        <taxon>rosids</taxon>
        <taxon>fabids</taxon>
        <taxon>Malpighiales</taxon>
        <taxon>Salicaceae</taxon>
        <taxon>Flacourtieae</taxon>
        <taxon>Dovyalis</taxon>
    </lineage>
</organism>
<evidence type="ECO:0000256" key="1">
    <source>
        <dbReference type="SAM" id="MobiDB-lite"/>
    </source>
</evidence>
<dbReference type="AlphaFoldDB" id="A0AAV1QUN0"/>